<dbReference type="InterPro" id="IPR011059">
    <property type="entry name" value="Metal-dep_hydrolase_composite"/>
</dbReference>
<dbReference type="KEGG" id="mtar:DF168_01101"/>
<dbReference type="EC" id="3.5.4.2" evidence="2"/>
<evidence type="ECO:0000256" key="3">
    <source>
        <dbReference type="ARBA" id="ARBA00022801"/>
    </source>
</evidence>
<evidence type="ECO:0000313" key="8">
    <source>
        <dbReference type="EMBL" id="AWT59904.1"/>
    </source>
</evidence>
<name>A0A2Z4AHV8_9BACT</name>
<evidence type="ECO:0000256" key="1">
    <source>
        <dbReference type="ARBA" id="ARBA00006773"/>
    </source>
</evidence>
<feature type="domain" description="Adenine deaminase C-terminal" evidence="7">
    <location>
        <begin position="452"/>
        <end position="598"/>
    </location>
</feature>
<comment type="catalytic activity">
    <reaction evidence="4">
        <text>adenine + H2O + H(+) = hypoxanthine + NH4(+)</text>
        <dbReference type="Rhea" id="RHEA:23688"/>
        <dbReference type="ChEBI" id="CHEBI:15377"/>
        <dbReference type="ChEBI" id="CHEBI:15378"/>
        <dbReference type="ChEBI" id="CHEBI:16708"/>
        <dbReference type="ChEBI" id="CHEBI:17368"/>
        <dbReference type="ChEBI" id="CHEBI:28938"/>
        <dbReference type="EC" id="3.5.4.2"/>
    </reaction>
</comment>
<dbReference type="SUPFAM" id="SSF51338">
    <property type="entry name" value="Composite domain of metallo-dependent hydrolases"/>
    <property type="match status" value="1"/>
</dbReference>
<dbReference type="EMBL" id="CP029803">
    <property type="protein sequence ID" value="AWT59904.1"/>
    <property type="molecule type" value="Genomic_DNA"/>
</dbReference>
<organism evidence="8 9">
    <name type="scientific">Candidatus Moanibacter tarae</name>
    <dbReference type="NCBI Taxonomy" id="2200854"/>
    <lineage>
        <taxon>Bacteria</taxon>
        <taxon>Pseudomonadati</taxon>
        <taxon>Verrucomicrobiota</taxon>
        <taxon>Opitutia</taxon>
        <taxon>Puniceicoccales</taxon>
        <taxon>Puniceicoccales incertae sedis</taxon>
        <taxon>Candidatus Moanibacter</taxon>
    </lineage>
</organism>
<feature type="signal peptide" evidence="5">
    <location>
        <begin position="1"/>
        <end position="19"/>
    </location>
</feature>
<evidence type="ECO:0000259" key="7">
    <source>
        <dbReference type="Pfam" id="PF13382"/>
    </source>
</evidence>
<dbReference type="PANTHER" id="PTHR11113:SF2">
    <property type="entry name" value="ADENINE DEAMINASE"/>
    <property type="match status" value="1"/>
</dbReference>
<feature type="domain" description="Amidohydrolase-related" evidence="6">
    <location>
        <begin position="102"/>
        <end position="390"/>
    </location>
</feature>
<evidence type="ECO:0000256" key="4">
    <source>
        <dbReference type="ARBA" id="ARBA00047720"/>
    </source>
</evidence>
<gene>
    <name evidence="8" type="primary">ade_1</name>
    <name evidence="8" type="ORF">DF168_01101</name>
</gene>
<dbReference type="SUPFAM" id="SSF51556">
    <property type="entry name" value="Metallo-dependent hydrolases"/>
    <property type="match status" value="1"/>
</dbReference>
<dbReference type="InterPro" id="IPR006680">
    <property type="entry name" value="Amidohydro-rel"/>
</dbReference>
<dbReference type="Pfam" id="PF13382">
    <property type="entry name" value="Adenine_deam_C"/>
    <property type="match status" value="1"/>
</dbReference>
<feature type="chain" id="PRO_5016461693" description="adenine deaminase" evidence="5">
    <location>
        <begin position="20"/>
        <end position="629"/>
    </location>
</feature>
<dbReference type="Gene3D" id="3.20.20.140">
    <property type="entry name" value="Metal-dependent hydrolases"/>
    <property type="match status" value="1"/>
</dbReference>
<dbReference type="PANTHER" id="PTHR11113">
    <property type="entry name" value="N-ACETYLGLUCOSAMINE-6-PHOSPHATE DEACETYLASE"/>
    <property type="match status" value="1"/>
</dbReference>
<reference evidence="8 9" key="1">
    <citation type="submission" date="2018-06" db="EMBL/GenBank/DDBJ databases">
        <title>Draft Genome Sequence of a Novel Marine Bacterium Related to the Verrucomicrobia.</title>
        <authorList>
            <person name="Vosseberg J."/>
            <person name="Martijn J."/>
            <person name="Ettema T.J.G."/>
        </authorList>
    </citation>
    <scope>NUCLEOTIDE SEQUENCE [LARGE SCALE GENOMIC DNA]</scope>
    <source>
        <strain evidence="8">TARA_B100001123</strain>
    </source>
</reference>
<dbReference type="GO" id="GO:0000034">
    <property type="term" value="F:adenine deaminase activity"/>
    <property type="evidence" value="ECO:0007669"/>
    <property type="project" value="UniProtKB-EC"/>
</dbReference>
<evidence type="ECO:0000259" key="6">
    <source>
        <dbReference type="Pfam" id="PF01979"/>
    </source>
</evidence>
<accession>A0A2Z4AHV8</accession>
<dbReference type="Pfam" id="PF01979">
    <property type="entry name" value="Amidohydro_1"/>
    <property type="match status" value="1"/>
</dbReference>
<evidence type="ECO:0000256" key="5">
    <source>
        <dbReference type="SAM" id="SignalP"/>
    </source>
</evidence>
<evidence type="ECO:0000313" key="9">
    <source>
        <dbReference type="Proteomes" id="UP000247465"/>
    </source>
</evidence>
<protein>
    <recommendedName>
        <fullName evidence="2">adenine deaminase</fullName>
        <ecNumber evidence="2">3.5.4.2</ecNumber>
    </recommendedName>
</protein>
<comment type="similarity">
    <text evidence="1">Belongs to the metallo-dependent hydrolases superfamily. Adenine deaminase family.</text>
</comment>
<keyword evidence="3 8" id="KW-0378">Hydrolase</keyword>
<keyword evidence="5" id="KW-0732">Signal</keyword>
<dbReference type="AlphaFoldDB" id="A0A2Z4AHV8"/>
<dbReference type="InterPro" id="IPR026912">
    <property type="entry name" value="Adenine_deam_C"/>
</dbReference>
<evidence type="ECO:0000256" key="2">
    <source>
        <dbReference type="ARBA" id="ARBA00012782"/>
    </source>
</evidence>
<dbReference type="Proteomes" id="UP000247465">
    <property type="component" value="Chromosome"/>
</dbReference>
<dbReference type="InterPro" id="IPR032466">
    <property type="entry name" value="Metal_Hydrolase"/>
</dbReference>
<proteinExistence type="inferred from homology"/>
<sequence>MKSLLAFLALLSLQNPSHALGEEKKFEFNEEIQIRQELMLVALGKSRADLILSGLTLLNVHTLTWNKNWDIVIKGNRIAWIGPRGKWNGTSNQTVEAVGYYAVPGFGESHKHIESSHLTPEFEAALVIPFGNTWTIEGSHEFSNVSGVHNVEFWLTPREHNSPLKIFLEMGSATPPTPYESGGGYYGYEEIRQAMSRDQQVVGLGEVMDWPRLWNRKLPGYERLWQVIQAAMDSRGVVEGHGAGLTELSEINAFAASGLESDHEVRLAEEAWDKVNRGVFLQIRYDVIQSIVKHFLDKGIQDWSHLSITTDDRDVSTSLKLGTSNYNLKLALDAGVPMEAAYAMVSLYPAKHAGIDHLVGSITPGRYADIVLLRNPQKVEIAKVYADGKLAAENGQYLLQLPKIEWPSWARNTINFGRKYTAEDFIIEAPSGKKEVKAAVLKPFHFKQDFLIETLKVKNGMVFSDAANGITKLALIDRYSGEGGISKMFWKEVGPVTPASALACSVAHDLHNVWVIGNDDTAMALAANTLADLQGGWVLVKNGNIVASVQFEIGGLMSARLPHEVAKDLDTLYAEADKMEWIGHPGLPRRMIFAFLTCTPWKWVLVAPSSHAPQGLVNVTNGKTHPVVW</sequence>
<dbReference type="Gene3D" id="2.30.40.10">
    <property type="entry name" value="Urease, subunit C, domain 1"/>
    <property type="match status" value="1"/>
</dbReference>